<accession>J4C7X5</accession>
<keyword evidence="2" id="KW-0472">Membrane</keyword>
<feature type="transmembrane region" description="Helical" evidence="2">
    <location>
        <begin position="190"/>
        <end position="210"/>
    </location>
</feature>
<keyword evidence="2" id="KW-1133">Transmembrane helix</keyword>
<dbReference type="GeneID" id="20714251"/>
<dbReference type="VEuPathDB" id="PiroplasmaDB:TOT_020000069"/>
<gene>
    <name evidence="3" type="ORF">TOT_020000069</name>
</gene>
<dbReference type="RefSeq" id="XP_009690099.1">
    <property type="nucleotide sequence ID" value="XM_009691804.1"/>
</dbReference>
<evidence type="ECO:0000256" key="1">
    <source>
        <dbReference type="SAM" id="MobiDB-lite"/>
    </source>
</evidence>
<dbReference type="eggNOG" id="ENOG502TN1A">
    <property type="taxonomic scope" value="Eukaryota"/>
</dbReference>
<name>J4C7X5_THEOR</name>
<dbReference type="KEGG" id="tot:TOT_020000069"/>
<keyword evidence="4" id="KW-1185">Reference proteome</keyword>
<dbReference type="EMBL" id="AP011947">
    <property type="protein sequence ID" value="BAM39798.1"/>
    <property type="molecule type" value="Genomic_DNA"/>
</dbReference>
<protein>
    <submittedName>
        <fullName evidence="3">Uncharacterized protein</fullName>
    </submittedName>
</protein>
<dbReference type="OrthoDB" id="361161at2759"/>
<evidence type="ECO:0000313" key="3">
    <source>
        <dbReference type="EMBL" id="BAM39798.1"/>
    </source>
</evidence>
<evidence type="ECO:0000256" key="2">
    <source>
        <dbReference type="SAM" id="Phobius"/>
    </source>
</evidence>
<reference evidence="3 4" key="1">
    <citation type="journal article" date="2012" name="MBio">
        <title>Comparative genome analysis of three eukaryotic parasites with differing abilities to transform leukocytes reveals key mediators of Theileria-induced leukocyte transformation.</title>
        <authorList>
            <person name="Hayashida K."/>
            <person name="Hara Y."/>
            <person name="Abe T."/>
            <person name="Yamasaki C."/>
            <person name="Toyoda A."/>
            <person name="Kosuge T."/>
            <person name="Suzuki Y."/>
            <person name="Sato Y."/>
            <person name="Kawashima S."/>
            <person name="Katayama T."/>
            <person name="Wakaguri H."/>
            <person name="Inoue N."/>
            <person name="Homma K."/>
            <person name="Tada-Umezaki M."/>
            <person name="Yagi Y."/>
            <person name="Fujii Y."/>
            <person name="Habara T."/>
            <person name="Kanehisa M."/>
            <person name="Watanabe H."/>
            <person name="Ito K."/>
            <person name="Gojobori T."/>
            <person name="Sugawara H."/>
            <person name="Imanishi T."/>
            <person name="Weir W."/>
            <person name="Gardner M."/>
            <person name="Pain A."/>
            <person name="Shiels B."/>
            <person name="Hattori M."/>
            <person name="Nene V."/>
            <person name="Sugimoto C."/>
        </authorList>
    </citation>
    <scope>NUCLEOTIDE SEQUENCE [LARGE SCALE GENOMIC DNA]</scope>
    <source>
        <strain evidence="3 4">Shintoku</strain>
    </source>
</reference>
<dbReference type="Proteomes" id="UP000003786">
    <property type="component" value="Chromosome 2"/>
</dbReference>
<dbReference type="OMA" id="DAYYSMV"/>
<sequence>MSTSTSSAAYFCKTTEVEDFLKEYLRFRRKVLSLPEPEEEEEEHTQNGKNPYRRARFSEASTASEDAKPEDLTDPPDLEDNLLNVAAQMTLENDLHLDAFISLVDSYDLMVRENPEMEHVEFKLADILKNAKITRRKFPVIEDRVDIEWSKKLAHEIKYQRQTRDIRELFTSQQTKVFEFRPPIVSGLNIIFGVALTFVGAYSISGALGVKDPFHVSRLSLTRSEDAHRHRILLRCADRGHSAVPAETECLSC</sequence>
<feature type="region of interest" description="Disordered" evidence="1">
    <location>
        <begin position="32"/>
        <end position="79"/>
    </location>
</feature>
<evidence type="ECO:0000313" key="4">
    <source>
        <dbReference type="Proteomes" id="UP000003786"/>
    </source>
</evidence>
<dbReference type="AlphaFoldDB" id="J4C7X5"/>
<organism evidence="3 4">
    <name type="scientific">Theileria orientalis strain Shintoku</name>
    <dbReference type="NCBI Taxonomy" id="869250"/>
    <lineage>
        <taxon>Eukaryota</taxon>
        <taxon>Sar</taxon>
        <taxon>Alveolata</taxon>
        <taxon>Apicomplexa</taxon>
        <taxon>Aconoidasida</taxon>
        <taxon>Piroplasmida</taxon>
        <taxon>Theileriidae</taxon>
        <taxon>Theileria</taxon>
    </lineage>
</organism>
<proteinExistence type="predicted"/>
<dbReference type="STRING" id="869250.J4C7X5"/>
<keyword evidence="2" id="KW-0812">Transmembrane</keyword>